<dbReference type="PANTHER" id="PTHR21043:SF0">
    <property type="entry name" value="MITOCHONDRIAL ASSEMBLY OF RIBOSOMAL LARGE SUBUNIT PROTEIN 1"/>
    <property type="match status" value="1"/>
</dbReference>
<dbReference type="GO" id="GO:0017148">
    <property type="term" value="P:negative regulation of translation"/>
    <property type="evidence" value="ECO:0007669"/>
    <property type="project" value="UniProtKB-UniRule"/>
</dbReference>
<keyword evidence="4" id="KW-1185">Reference proteome</keyword>
<dbReference type="Pfam" id="PF02410">
    <property type="entry name" value="RsfS"/>
    <property type="match status" value="1"/>
</dbReference>
<dbReference type="GO" id="GO:0043023">
    <property type="term" value="F:ribosomal large subunit binding"/>
    <property type="evidence" value="ECO:0007669"/>
    <property type="project" value="TreeGrafter"/>
</dbReference>
<dbReference type="Gene3D" id="3.30.460.10">
    <property type="entry name" value="Beta Polymerase, domain 2"/>
    <property type="match status" value="1"/>
</dbReference>
<dbReference type="HAMAP" id="MF_01477">
    <property type="entry name" value="Iojap_RsfS"/>
    <property type="match status" value="1"/>
</dbReference>
<comment type="similarity">
    <text evidence="1 2">Belongs to the Iojap/RsfS family.</text>
</comment>
<dbReference type="InterPro" id="IPR043519">
    <property type="entry name" value="NT_sf"/>
</dbReference>
<keyword evidence="2" id="KW-0810">Translation regulation</keyword>
<sequence>MKQRKNKEVSSQELCQLVAKGMLEKKGQNIAILNLRNVKNAVADYFVICSGNSDTQIDAIADSIEEEVYKLSKIDPWHKEGKTNREWILIDYVDVVAHVFKKDLRKHYDLEELWGDAELTLIDESAA</sequence>
<protein>
    <recommendedName>
        <fullName evidence="2">Ribosomal silencing factor RsfS</fullName>
    </recommendedName>
</protein>
<dbReference type="SUPFAM" id="SSF81301">
    <property type="entry name" value="Nucleotidyltransferase"/>
    <property type="match status" value="1"/>
</dbReference>
<name>A0A840TS53_9BACT</name>
<evidence type="ECO:0000313" key="3">
    <source>
        <dbReference type="EMBL" id="MBB5282830.1"/>
    </source>
</evidence>
<comment type="function">
    <text evidence="2">Functions as a ribosomal silencing factor. Interacts with ribosomal protein uL14 (rplN), blocking formation of intersubunit bridge B8. Prevents association of the 30S and 50S ribosomal subunits and the formation of functional ribosomes, thus repressing translation.</text>
</comment>
<organism evidence="3 4">
    <name type="scientific">Rhabdobacter roseus</name>
    <dbReference type="NCBI Taxonomy" id="1655419"/>
    <lineage>
        <taxon>Bacteria</taxon>
        <taxon>Pseudomonadati</taxon>
        <taxon>Bacteroidota</taxon>
        <taxon>Cytophagia</taxon>
        <taxon>Cytophagales</taxon>
        <taxon>Cytophagaceae</taxon>
        <taxon>Rhabdobacter</taxon>
    </lineage>
</organism>
<dbReference type="GO" id="GO:0090071">
    <property type="term" value="P:negative regulation of ribosome biogenesis"/>
    <property type="evidence" value="ECO:0007669"/>
    <property type="project" value="UniProtKB-UniRule"/>
</dbReference>
<dbReference type="Proteomes" id="UP000557307">
    <property type="component" value="Unassembled WGS sequence"/>
</dbReference>
<keyword evidence="2" id="KW-0963">Cytoplasm</keyword>
<dbReference type="RefSeq" id="WP_184171583.1">
    <property type="nucleotide sequence ID" value="NZ_JACHGF010000001.1"/>
</dbReference>
<evidence type="ECO:0000256" key="1">
    <source>
        <dbReference type="ARBA" id="ARBA00010574"/>
    </source>
</evidence>
<dbReference type="GO" id="GO:0005737">
    <property type="term" value="C:cytoplasm"/>
    <property type="evidence" value="ECO:0007669"/>
    <property type="project" value="UniProtKB-SubCell"/>
</dbReference>
<accession>A0A840TS53</accession>
<gene>
    <name evidence="2" type="primary">rsfS</name>
    <name evidence="3" type="ORF">HNQ92_000951</name>
</gene>
<comment type="subunit">
    <text evidence="2">Interacts with ribosomal protein uL14 (rplN).</text>
</comment>
<dbReference type="InterPro" id="IPR004394">
    <property type="entry name" value="Iojap/RsfS/C7orf30"/>
</dbReference>
<proteinExistence type="inferred from homology"/>
<keyword evidence="2" id="KW-0678">Repressor</keyword>
<dbReference type="GO" id="GO:0042256">
    <property type="term" value="P:cytosolic ribosome assembly"/>
    <property type="evidence" value="ECO:0007669"/>
    <property type="project" value="UniProtKB-UniRule"/>
</dbReference>
<evidence type="ECO:0000256" key="2">
    <source>
        <dbReference type="HAMAP-Rule" id="MF_01477"/>
    </source>
</evidence>
<evidence type="ECO:0000313" key="4">
    <source>
        <dbReference type="Proteomes" id="UP000557307"/>
    </source>
</evidence>
<reference evidence="3 4" key="1">
    <citation type="submission" date="2020-08" db="EMBL/GenBank/DDBJ databases">
        <title>Genomic Encyclopedia of Type Strains, Phase IV (KMG-IV): sequencing the most valuable type-strain genomes for metagenomic binning, comparative biology and taxonomic classification.</title>
        <authorList>
            <person name="Goeker M."/>
        </authorList>
    </citation>
    <scope>NUCLEOTIDE SEQUENCE [LARGE SCALE GENOMIC DNA]</scope>
    <source>
        <strain evidence="3 4">DSM 105074</strain>
    </source>
</reference>
<dbReference type="EMBL" id="JACHGF010000001">
    <property type="protein sequence ID" value="MBB5282830.1"/>
    <property type="molecule type" value="Genomic_DNA"/>
</dbReference>
<comment type="subcellular location">
    <subcellularLocation>
        <location evidence="2">Cytoplasm</location>
    </subcellularLocation>
</comment>
<dbReference type="PANTHER" id="PTHR21043">
    <property type="entry name" value="IOJAP SUPERFAMILY ORTHOLOG"/>
    <property type="match status" value="1"/>
</dbReference>
<dbReference type="AlphaFoldDB" id="A0A840TS53"/>
<dbReference type="NCBIfam" id="TIGR00090">
    <property type="entry name" value="rsfS_iojap_ybeB"/>
    <property type="match status" value="1"/>
</dbReference>
<comment type="caution">
    <text evidence="3">The sequence shown here is derived from an EMBL/GenBank/DDBJ whole genome shotgun (WGS) entry which is preliminary data.</text>
</comment>